<feature type="compositionally biased region" description="Basic residues" evidence="1">
    <location>
        <begin position="134"/>
        <end position="144"/>
    </location>
</feature>
<name>A0ABW3HCK0_9SPHN</name>
<feature type="region of interest" description="Disordered" evidence="1">
    <location>
        <begin position="118"/>
        <end position="144"/>
    </location>
</feature>
<comment type="caution">
    <text evidence="2">The sequence shown here is derived from an EMBL/GenBank/DDBJ whole genome shotgun (WGS) entry which is preliminary data.</text>
</comment>
<evidence type="ECO:0000313" key="3">
    <source>
        <dbReference type="Proteomes" id="UP001596977"/>
    </source>
</evidence>
<dbReference type="Proteomes" id="UP001596977">
    <property type="component" value="Unassembled WGS sequence"/>
</dbReference>
<organism evidence="2 3">
    <name type="scientific">Sphingomonas canadensis</name>
    <dbReference type="NCBI Taxonomy" id="1219257"/>
    <lineage>
        <taxon>Bacteria</taxon>
        <taxon>Pseudomonadati</taxon>
        <taxon>Pseudomonadota</taxon>
        <taxon>Alphaproteobacteria</taxon>
        <taxon>Sphingomonadales</taxon>
        <taxon>Sphingomonadaceae</taxon>
        <taxon>Sphingomonas</taxon>
    </lineage>
</organism>
<protein>
    <recommendedName>
        <fullName evidence="4">Terminase</fullName>
    </recommendedName>
</protein>
<reference evidence="3" key="1">
    <citation type="journal article" date="2019" name="Int. J. Syst. Evol. Microbiol.">
        <title>The Global Catalogue of Microorganisms (GCM) 10K type strain sequencing project: providing services to taxonomists for standard genome sequencing and annotation.</title>
        <authorList>
            <consortium name="The Broad Institute Genomics Platform"/>
            <consortium name="The Broad Institute Genome Sequencing Center for Infectious Disease"/>
            <person name="Wu L."/>
            <person name="Ma J."/>
        </authorList>
    </citation>
    <scope>NUCLEOTIDE SEQUENCE [LARGE SCALE GENOMIC DNA]</scope>
    <source>
        <strain evidence="3">CCUG 62982</strain>
    </source>
</reference>
<evidence type="ECO:0000313" key="2">
    <source>
        <dbReference type="EMBL" id="MFD0948135.1"/>
    </source>
</evidence>
<evidence type="ECO:0000256" key="1">
    <source>
        <dbReference type="SAM" id="MobiDB-lite"/>
    </source>
</evidence>
<keyword evidence="3" id="KW-1185">Reference proteome</keyword>
<proteinExistence type="predicted"/>
<sequence length="144" mass="15446">MGKTAKSVRNWADRDSRRRIAIDDAEALDRAHREAGGSGAPMLETYTLRLGVAALTARIARPDIPAMSIAMVKEGAEAVAAQIAAANAPDCPRAIERAIKETEELVQTGTSALAHLHALRRGPEVPPPPESKVRAKRGRATRPR</sequence>
<gene>
    <name evidence="2" type="ORF">ACFQ1E_17465</name>
</gene>
<accession>A0ABW3HCK0</accession>
<dbReference type="EMBL" id="JBHTJG010000010">
    <property type="protein sequence ID" value="MFD0948135.1"/>
    <property type="molecule type" value="Genomic_DNA"/>
</dbReference>
<evidence type="ECO:0008006" key="4">
    <source>
        <dbReference type="Google" id="ProtNLM"/>
    </source>
</evidence>
<dbReference type="RefSeq" id="WP_264945973.1">
    <property type="nucleotide sequence ID" value="NZ_JAPDRA010000010.1"/>
</dbReference>